<reference evidence="3" key="2">
    <citation type="submission" date="2020-04" db="EMBL/GenBank/DDBJ databases">
        <authorList>
            <consortium name="NCBI Genome Project"/>
        </authorList>
    </citation>
    <scope>NUCLEOTIDE SEQUENCE</scope>
    <source>
        <strain evidence="3">CBS 342.82</strain>
    </source>
</reference>
<evidence type="ECO:0000313" key="2">
    <source>
        <dbReference type="Proteomes" id="UP000504637"/>
    </source>
</evidence>
<feature type="region of interest" description="Disordered" evidence="1">
    <location>
        <begin position="176"/>
        <end position="221"/>
    </location>
</feature>
<proteinExistence type="predicted"/>
<evidence type="ECO:0000256" key="1">
    <source>
        <dbReference type="SAM" id="MobiDB-lite"/>
    </source>
</evidence>
<accession>A0A6J3LWC7</accession>
<reference evidence="3" key="1">
    <citation type="submission" date="2020-01" db="EMBL/GenBank/DDBJ databases">
        <authorList>
            <consortium name="DOE Joint Genome Institute"/>
            <person name="Haridas S."/>
            <person name="Albert R."/>
            <person name="Binder M."/>
            <person name="Bloem J."/>
            <person name="Labutti K."/>
            <person name="Salamov A."/>
            <person name="Andreopoulos B."/>
            <person name="Baker S.E."/>
            <person name="Barry K."/>
            <person name="Bills G."/>
            <person name="Bluhm B.H."/>
            <person name="Cannon C."/>
            <person name="Castanera R."/>
            <person name="Culley D.E."/>
            <person name="Daum C."/>
            <person name="Ezra D."/>
            <person name="Gonzalez J.B."/>
            <person name="Henrissat B."/>
            <person name="Kuo A."/>
            <person name="Liang C."/>
            <person name="Lipzen A."/>
            <person name="Lutzoni F."/>
            <person name="Magnuson J."/>
            <person name="Mondo S."/>
            <person name="Nolan M."/>
            <person name="Ohm R."/>
            <person name="Pangilinan J."/>
            <person name="Park H.-J."/>
            <person name="Ramirez L."/>
            <person name="Alfaro M."/>
            <person name="Sun H."/>
            <person name="Tritt A."/>
            <person name="Yoshinaga Y."/>
            <person name="Zwiers L.-H."/>
            <person name="Turgeon B.G."/>
            <person name="Goodwin S.B."/>
            <person name="Spatafora J.W."/>
            <person name="Crous P.W."/>
            <person name="Grigoriev I.V."/>
        </authorList>
    </citation>
    <scope>NUCLEOTIDE SEQUENCE</scope>
    <source>
        <strain evidence="3">CBS 342.82</strain>
    </source>
</reference>
<sequence length="221" mass="24320">MLSVVEVPTAVASNYTTKQGMPVFRQCKPTSCCICFNAKPLDDDAPASPFRSLNAKGPCWREPKRLGAGKNTNRTARPAQMSISLVARAKLCAGCCWICSFPTCIRRSARSSQRLVYITEHARPQPDRLPLLMIRPPYAGTVGCDFCNTCTTRSIMLVLSPHTHWQTGRGDVGCPSWQDSKQAMEGGDNDNRRTSLRRQSNSVCPDSTNAKAESTLHTARI</sequence>
<dbReference type="RefSeq" id="XP_033457111.1">
    <property type="nucleotide sequence ID" value="XM_033608631.1"/>
</dbReference>
<keyword evidence="2" id="KW-1185">Reference proteome</keyword>
<dbReference type="GeneID" id="54366431"/>
<reference evidence="3" key="3">
    <citation type="submission" date="2025-08" db="UniProtKB">
        <authorList>
            <consortium name="RefSeq"/>
        </authorList>
    </citation>
    <scope>IDENTIFICATION</scope>
    <source>
        <strain evidence="3">CBS 342.82</strain>
    </source>
</reference>
<evidence type="ECO:0000313" key="3">
    <source>
        <dbReference type="RefSeq" id="XP_033457111.1"/>
    </source>
</evidence>
<dbReference type="Proteomes" id="UP000504637">
    <property type="component" value="Unplaced"/>
</dbReference>
<name>A0A6J3LWC7_9PEZI</name>
<gene>
    <name evidence="3" type="ORF">K489DRAFT_45692</name>
</gene>
<feature type="compositionally biased region" description="Polar residues" evidence="1">
    <location>
        <begin position="197"/>
        <end position="221"/>
    </location>
</feature>
<dbReference type="AlphaFoldDB" id="A0A6J3LWC7"/>
<protein>
    <submittedName>
        <fullName evidence="3">Uncharacterized protein</fullName>
    </submittedName>
</protein>
<organism evidence="3">
    <name type="scientific">Dissoconium aciculare CBS 342.82</name>
    <dbReference type="NCBI Taxonomy" id="1314786"/>
    <lineage>
        <taxon>Eukaryota</taxon>
        <taxon>Fungi</taxon>
        <taxon>Dikarya</taxon>
        <taxon>Ascomycota</taxon>
        <taxon>Pezizomycotina</taxon>
        <taxon>Dothideomycetes</taxon>
        <taxon>Dothideomycetidae</taxon>
        <taxon>Mycosphaerellales</taxon>
        <taxon>Dissoconiaceae</taxon>
        <taxon>Dissoconium</taxon>
    </lineage>
</organism>